<comment type="caution">
    <text evidence="3">The sequence shown here is derived from an EMBL/GenBank/DDBJ whole genome shotgun (WGS) entry which is preliminary data.</text>
</comment>
<dbReference type="EMBL" id="JBHSJE010000004">
    <property type="protein sequence ID" value="MFC4980376.1"/>
    <property type="molecule type" value="Genomic_DNA"/>
</dbReference>
<dbReference type="RefSeq" id="WP_157841641.1">
    <property type="nucleotide sequence ID" value="NZ_JBHSJE010000004.1"/>
</dbReference>
<accession>A0ABV9VAG2</accession>
<proteinExistence type="predicted"/>
<dbReference type="Pfam" id="PF03793">
    <property type="entry name" value="PASTA"/>
    <property type="match status" value="1"/>
</dbReference>
<feature type="domain" description="PASTA" evidence="2">
    <location>
        <begin position="69"/>
        <end position="142"/>
    </location>
</feature>
<dbReference type="Proteomes" id="UP001595908">
    <property type="component" value="Unassembled WGS sequence"/>
</dbReference>
<dbReference type="GeneID" id="31230981"/>
<organism evidence="3 4">
    <name type="scientific">Streptomyces atroolivaceus</name>
    <dbReference type="NCBI Taxonomy" id="66869"/>
    <lineage>
        <taxon>Bacteria</taxon>
        <taxon>Bacillati</taxon>
        <taxon>Actinomycetota</taxon>
        <taxon>Actinomycetes</taxon>
        <taxon>Kitasatosporales</taxon>
        <taxon>Streptomycetaceae</taxon>
        <taxon>Streptomyces</taxon>
    </lineage>
</organism>
<evidence type="ECO:0000259" key="2">
    <source>
        <dbReference type="PROSITE" id="PS51178"/>
    </source>
</evidence>
<name>A0ABV9VAG2_STRAZ</name>
<dbReference type="PROSITE" id="PS51178">
    <property type="entry name" value="PASTA"/>
    <property type="match status" value="1"/>
</dbReference>
<dbReference type="InterPro" id="IPR005543">
    <property type="entry name" value="PASTA_dom"/>
</dbReference>
<gene>
    <name evidence="3" type="ORF">ACFPL4_18815</name>
</gene>
<evidence type="ECO:0000313" key="3">
    <source>
        <dbReference type="EMBL" id="MFC4980376.1"/>
    </source>
</evidence>
<reference evidence="4" key="1">
    <citation type="journal article" date="2019" name="Int. J. Syst. Evol. Microbiol.">
        <title>The Global Catalogue of Microorganisms (GCM) 10K type strain sequencing project: providing services to taxonomists for standard genome sequencing and annotation.</title>
        <authorList>
            <consortium name="The Broad Institute Genomics Platform"/>
            <consortium name="The Broad Institute Genome Sequencing Center for Infectious Disease"/>
            <person name="Wu L."/>
            <person name="Ma J."/>
        </authorList>
    </citation>
    <scope>NUCLEOTIDE SEQUENCE [LARGE SCALE GENOMIC DNA]</scope>
    <source>
        <strain evidence="4">ICMP 257</strain>
    </source>
</reference>
<sequence length="153" mass="16602">MEVVDEVTSAGLGLSVRDATSLGRYIPPEMTRAYAVCFTEDKPEYAAIDLFVVPSAESCPAKRGAVVPRPPVPDVTGRTSAEAVALMASTGFQPDRMTAQDEEKPSRRLDSRTARNWRVCSQSPAAGKPFDADEKVLMRISADCRTKPKIPSE</sequence>
<protein>
    <submittedName>
        <fullName evidence="3">PASTA domain-containing protein</fullName>
    </submittedName>
</protein>
<dbReference type="Gene3D" id="3.30.10.20">
    <property type="match status" value="1"/>
</dbReference>
<keyword evidence="4" id="KW-1185">Reference proteome</keyword>
<evidence type="ECO:0000313" key="4">
    <source>
        <dbReference type="Proteomes" id="UP001595908"/>
    </source>
</evidence>
<evidence type="ECO:0000256" key="1">
    <source>
        <dbReference type="SAM" id="MobiDB-lite"/>
    </source>
</evidence>
<feature type="region of interest" description="Disordered" evidence="1">
    <location>
        <begin position="88"/>
        <end position="116"/>
    </location>
</feature>
<feature type="compositionally biased region" description="Basic and acidic residues" evidence="1">
    <location>
        <begin position="98"/>
        <end position="113"/>
    </location>
</feature>